<dbReference type="Gene3D" id="3.30.1360.70">
    <property type="entry name" value="Arginyl tRNA synthetase N-terminal domain"/>
    <property type="match status" value="1"/>
</dbReference>
<comment type="caution">
    <text evidence="14">The sequence shown here is derived from an EMBL/GenBank/DDBJ whole genome shotgun (WGS) entry which is preliminary data.</text>
</comment>
<dbReference type="CDD" id="cd00671">
    <property type="entry name" value="ArgRS_core"/>
    <property type="match status" value="1"/>
</dbReference>
<dbReference type="PRINTS" id="PR01038">
    <property type="entry name" value="TRNASYNTHARG"/>
</dbReference>
<evidence type="ECO:0000259" key="12">
    <source>
        <dbReference type="SMART" id="SM00836"/>
    </source>
</evidence>
<evidence type="ECO:0000256" key="9">
    <source>
        <dbReference type="ARBA" id="ARBA00049339"/>
    </source>
</evidence>
<organism evidence="14 15">
    <name type="scientific">Helicostylum pulchrum</name>
    <dbReference type="NCBI Taxonomy" id="562976"/>
    <lineage>
        <taxon>Eukaryota</taxon>
        <taxon>Fungi</taxon>
        <taxon>Fungi incertae sedis</taxon>
        <taxon>Mucoromycota</taxon>
        <taxon>Mucoromycotina</taxon>
        <taxon>Mucoromycetes</taxon>
        <taxon>Mucorales</taxon>
        <taxon>Mucorineae</taxon>
        <taxon>Mucoraceae</taxon>
        <taxon>Helicostylum</taxon>
    </lineage>
</organism>
<dbReference type="SUPFAM" id="SSF47323">
    <property type="entry name" value="Anticodon-binding domain of a subclass of class I aminoacyl-tRNA synthetases"/>
    <property type="match status" value="1"/>
</dbReference>
<dbReference type="InterPro" id="IPR035684">
    <property type="entry name" value="ArgRS_core"/>
</dbReference>
<evidence type="ECO:0000256" key="2">
    <source>
        <dbReference type="ARBA" id="ARBA00012837"/>
    </source>
</evidence>
<dbReference type="PANTHER" id="PTHR11956">
    <property type="entry name" value="ARGINYL-TRNA SYNTHETASE"/>
    <property type="match status" value="1"/>
</dbReference>
<feature type="domain" description="Arginyl tRNA synthetase N-terminal" evidence="13">
    <location>
        <begin position="172"/>
        <end position="252"/>
    </location>
</feature>
<evidence type="ECO:0000256" key="8">
    <source>
        <dbReference type="ARBA" id="ARBA00033033"/>
    </source>
</evidence>
<dbReference type="InterPro" id="IPR001412">
    <property type="entry name" value="aa-tRNA-synth_I_CS"/>
</dbReference>
<dbReference type="Gene3D" id="1.10.730.10">
    <property type="entry name" value="Isoleucyl-tRNA Synthetase, Domain 1"/>
    <property type="match status" value="1"/>
</dbReference>
<dbReference type="Proteomes" id="UP001476247">
    <property type="component" value="Unassembled WGS sequence"/>
</dbReference>
<evidence type="ECO:0000256" key="4">
    <source>
        <dbReference type="ARBA" id="ARBA00022741"/>
    </source>
</evidence>
<dbReference type="PROSITE" id="PS00178">
    <property type="entry name" value="AA_TRNA_LIGASE_I"/>
    <property type="match status" value="1"/>
</dbReference>
<evidence type="ECO:0000313" key="14">
    <source>
        <dbReference type="EMBL" id="GAA5799818.1"/>
    </source>
</evidence>
<dbReference type="Gene3D" id="1.20.1050.130">
    <property type="match status" value="1"/>
</dbReference>
<evidence type="ECO:0000256" key="11">
    <source>
        <dbReference type="SAM" id="Coils"/>
    </source>
</evidence>
<feature type="domain" description="DALR anticodon binding" evidence="12">
    <location>
        <begin position="617"/>
        <end position="732"/>
    </location>
</feature>
<dbReference type="EMBL" id="BAABUJ010000013">
    <property type="protein sequence ID" value="GAA5799818.1"/>
    <property type="molecule type" value="Genomic_DNA"/>
</dbReference>
<evidence type="ECO:0000256" key="6">
    <source>
        <dbReference type="ARBA" id="ARBA00022917"/>
    </source>
</evidence>
<dbReference type="SMART" id="SM01016">
    <property type="entry name" value="Arg_tRNA_synt_N"/>
    <property type="match status" value="1"/>
</dbReference>
<dbReference type="EC" id="6.1.1.19" evidence="2"/>
<sequence>MSLTVDSKNIPVGILAIIANYKLNITVEAGSETVLQVDTVKFNTVANVVRYIIRANNLLKETSAENQAVAHIIDLALAGNLDALKARIQNKSTTFLNGAEPTLVDFIVWCALRQEKGCEYIKAVEATVAAQEAIKKAAELSAVASSSPAGASSNGIPDVPGTGSDPVSNPIDAFKNFITVQIAAIGNIDPVVVYNALDNPRSVENGDLAIALPRLRVKGNPAAIAKEWAAAFVPNDYIIEASAAGPFLNFRFNKTLLMKMTLNLVSKTGENYGHNTSGNGKTVVVEFSSPNIAKPFHAGHLRSTIIGAFVRNIYHANGWKTITMNYLGDWGKQYGLLAIGFARHGSEEKLLADPIKHLYDVYVQINRDAENEPTIHDEARSYFKAMEDGDETALSLWRRFRDLSIVKYRDIYSRLNIHFDVYSGESQVGKGMAEAMKLLHECKILEESEGALIIDMEKYKLGKTVVQKKDGTTLYLTRDIGAAMERYEKYKFDKMIYVVASQQDLHLKQLFKTLELLKFDWASKLEHVNFGMVLGMSTRKGTVVFLEDILEEAKETMHDVMRKNEKKYAEVADPEQVADEIGISAVKIQDNSARRIKNYDFDMSRMCTFEGDTGPYIQYAHARLASVERKSGNAINHNADLSLLTEPQAIDVVRTISQYPDLIKSLLQGYEPCNVVTYAFKLSHDISACFENLWVRGADPAVAEARLLMYWSARITLGNAMRMLGLRPLERM</sequence>
<dbReference type="InterPro" id="IPR036695">
    <property type="entry name" value="Arg-tRNA-synth_N_sf"/>
</dbReference>
<dbReference type="SUPFAM" id="SSF52374">
    <property type="entry name" value="Nucleotidylyl transferase"/>
    <property type="match status" value="1"/>
</dbReference>
<dbReference type="SUPFAM" id="SSF55190">
    <property type="entry name" value="Arginyl-tRNA synthetase (ArgRS), N-terminal 'additional' domain"/>
    <property type="match status" value="1"/>
</dbReference>
<keyword evidence="5 10" id="KW-0067">ATP-binding</keyword>
<reference evidence="14 15" key="1">
    <citation type="submission" date="2024-04" db="EMBL/GenBank/DDBJ databases">
        <title>genome sequences of Mucor flavus KT1a and Helicostylum pulchrum KT1b strains isolation_sourced from the surface of a dry-aged beef.</title>
        <authorList>
            <person name="Toyotome T."/>
            <person name="Hosono M."/>
            <person name="Torimaru M."/>
            <person name="Fukuda K."/>
            <person name="Mikami N."/>
        </authorList>
    </citation>
    <scope>NUCLEOTIDE SEQUENCE [LARGE SCALE GENOMIC DNA]</scope>
    <source>
        <strain evidence="14 15">KT1b</strain>
    </source>
</reference>
<proteinExistence type="inferred from homology"/>
<protein>
    <recommendedName>
        <fullName evidence="2">arginine--tRNA ligase</fullName>
        <ecNumber evidence="2">6.1.1.19</ecNumber>
    </recommendedName>
    <alternativeName>
        <fullName evidence="8">Arginyl-tRNA synthetase</fullName>
    </alternativeName>
</protein>
<gene>
    <name evidence="14" type="ORF">HPULCUR_005237</name>
</gene>
<dbReference type="InterPro" id="IPR014729">
    <property type="entry name" value="Rossmann-like_a/b/a_fold"/>
</dbReference>
<evidence type="ECO:0000256" key="7">
    <source>
        <dbReference type="ARBA" id="ARBA00023146"/>
    </source>
</evidence>
<comment type="catalytic activity">
    <reaction evidence="9">
        <text>tRNA(Arg) + L-arginine + ATP = L-arginyl-tRNA(Arg) + AMP + diphosphate</text>
        <dbReference type="Rhea" id="RHEA:20301"/>
        <dbReference type="Rhea" id="RHEA-COMP:9658"/>
        <dbReference type="Rhea" id="RHEA-COMP:9673"/>
        <dbReference type="ChEBI" id="CHEBI:30616"/>
        <dbReference type="ChEBI" id="CHEBI:32682"/>
        <dbReference type="ChEBI" id="CHEBI:33019"/>
        <dbReference type="ChEBI" id="CHEBI:78442"/>
        <dbReference type="ChEBI" id="CHEBI:78513"/>
        <dbReference type="ChEBI" id="CHEBI:456215"/>
        <dbReference type="EC" id="6.1.1.19"/>
    </reaction>
</comment>
<evidence type="ECO:0000256" key="5">
    <source>
        <dbReference type="ARBA" id="ARBA00022840"/>
    </source>
</evidence>
<keyword evidence="4 10" id="KW-0547">Nucleotide-binding</keyword>
<dbReference type="NCBIfam" id="TIGR00456">
    <property type="entry name" value="argS"/>
    <property type="match status" value="1"/>
</dbReference>
<accession>A0ABP9XZD7</accession>
<feature type="coiled-coil region" evidence="11">
    <location>
        <begin position="543"/>
        <end position="570"/>
    </location>
</feature>
<evidence type="ECO:0000256" key="3">
    <source>
        <dbReference type="ARBA" id="ARBA00022598"/>
    </source>
</evidence>
<dbReference type="InterPro" id="IPR008909">
    <property type="entry name" value="DALR_anticod-bd"/>
</dbReference>
<dbReference type="SMART" id="SM00836">
    <property type="entry name" value="DALR_1"/>
    <property type="match status" value="1"/>
</dbReference>
<dbReference type="Pfam" id="PF03485">
    <property type="entry name" value="Arg_tRNA_synt_N"/>
    <property type="match status" value="1"/>
</dbReference>
<keyword evidence="7 10" id="KW-0030">Aminoacyl-tRNA synthetase</keyword>
<dbReference type="InterPro" id="IPR009080">
    <property type="entry name" value="tRNAsynth_Ia_anticodon-bd"/>
</dbReference>
<dbReference type="Pfam" id="PF00750">
    <property type="entry name" value="tRNA-synt_1d"/>
    <property type="match status" value="1"/>
</dbReference>
<keyword evidence="15" id="KW-1185">Reference proteome</keyword>
<dbReference type="InterPro" id="IPR005148">
    <property type="entry name" value="Arg-tRNA-synth_N"/>
</dbReference>
<dbReference type="Pfam" id="PF05746">
    <property type="entry name" value="DALR_1"/>
    <property type="match status" value="1"/>
</dbReference>
<dbReference type="SUPFAM" id="SSF47616">
    <property type="entry name" value="GST C-terminal domain-like"/>
    <property type="match status" value="1"/>
</dbReference>
<evidence type="ECO:0000256" key="10">
    <source>
        <dbReference type="RuleBase" id="RU363038"/>
    </source>
</evidence>
<dbReference type="Gene3D" id="3.40.50.620">
    <property type="entry name" value="HUPs"/>
    <property type="match status" value="1"/>
</dbReference>
<name>A0ABP9XZD7_9FUNG</name>
<evidence type="ECO:0000313" key="15">
    <source>
        <dbReference type="Proteomes" id="UP001476247"/>
    </source>
</evidence>
<evidence type="ECO:0000256" key="1">
    <source>
        <dbReference type="ARBA" id="ARBA00005594"/>
    </source>
</evidence>
<keyword evidence="6 10" id="KW-0648">Protein biosynthesis</keyword>
<comment type="similarity">
    <text evidence="1 10">Belongs to the class-I aminoacyl-tRNA synthetase family.</text>
</comment>
<dbReference type="CDD" id="cd07956">
    <property type="entry name" value="Anticodon_Ia_Arg"/>
    <property type="match status" value="1"/>
</dbReference>
<dbReference type="InterPro" id="IPR001278">
    <property type="entry name" value="Arg-tRNA-ligase"/>
</dbReference>
<dbReference type="HAMAP" id="MF_00123">
    <property type="entry name" value="Arg_tRNA_synth"/>
    <property type="match status" value="1"/>
</dbReference>
<dbReference type="PANTHER" id="PTHR11956:SF11">
    <property type="entry name" value="ARGININE--TRNA LIGASE, MITOCHONDRIAL-RELATED"/>
    <property type="match status" value="1"/>
</dbReference>
<keyword evidence="11" id="KW-0175">Coiled coil</keyword>
<dbReference type="InterPro" id="IPR036282">
    <property type="entry name" value="Glutathione-S-Trfase_C_sf"/>
</dbReference>
<keyword evidence="3 10" id="KW-0436">Ligase</keyword>
<evidence type="ECO:0000259" key="13">
    <source>
        <dbReference type="SMART" id="SM01016"/>
    </source>
</evidence>